<evidence type="ECO:0000313" key="7">
    <source>
        <dbReference type="EMBL" id="KIJ58453.1"/>
    </source>
</evidence>
<evidence type="ECO:0008006" key="9">
    <source>
        <dbReference type="Google" id="ProtNLM"/>
    </source>
</evidence>
<keyword evidence="4" id="KW-0378">Hydrolase</keyword>
<dbReference type="Gene3D" id="3.40.50.1820">
    <property type="entry name" value="alpha/beta hydrolase"/>
    <property type="match status" value="2"/>
</dbReference>
<organism evidence="7 8">
    <name type="scientific">Hydnomerulius pinastri MD-312</name>
    <dbReference type="NCBI Taxonomy" id="994086"/>
    <lineage>
        <taxon>Eukaryota</taxon>
        <taxon>Fungi</taxon>
        <taxon>Dikarya</taxon>
        <taxon>Basidiomycota</taxon>
        <taxon>Agaricomycotina</taxon>
        <taxon>Agaricomycetes</taxon>
        <taxon>Agaricomycetidae</taxon>
        <taxon>Boletales</taxon>
        <taxon>Boletales incertae sedis</taxon>
        <taxon>Leucogyrophana</taxon>
    </lineage>
</organism>
<evidence type="ECO:0000256" key="5">
    <source>
        <dbReference type="ARBA" id="ARBA00023180"/>
    </source>
</evidence>
<sequence>MILASVLTALSLLVTLADAAVPHPILSGRPTIPRLSIPDRVLTSPNGTVLPSIKTVYNFDQLIDHDHPNLGTFRQRYWMSWEFYEPGGPIILMTPGEENADGFDSYLTNATITGMIAQQQHGAAIVLEHRFFGESNPYNDLSVKSLEYLTIQQAIDDLVYFAQTATLPMPGGGNVKPKTTPWILVGGSYAGALTSWTMVNKPGVFYAGYSSSGVVEAISDFYDYFTPVREYMPKNCSSDVQAVIAYLDQIYDKGDTVAQRLLKEAFGLGGLSHMDDFAAALRRNLFDWQKLQPASGPGAMFYKFCDALEVKNGVSAPATGWGLEYAVHAWASFWKNTYYAHLCGNTAAEDCLGTYDTTKSSWTNPTVNNAGRSWTWMVCNQVGYFQASPPKGQPAIISQILQPIYDARRCVNMFPEKFSTPPTPAVGDVNLLYHGWNVGVDKLFFANGLRDPWREATVSAAGSGVSSTSAQPIYEGGGFHCSDMLRVSGALDKTVYAVQLAGLESMKMWLAK</sequence>
<dbReference type="Pfam" id="PF05577">
    <property type="entry name" value="Peptidase_S28"/>
    <property type="match status" value="1"/>
</dbReference>
<protein>
    <recommendedName>
        <fullName evidence="9">Peptidase S28</fullName>
    </recommendedName>
</protein>
<keyword evidence="5" id="KW-0325">Glycoprotein</keyword>
<feature type="chain" id="PRO_5002204945" description="Peptidase S28" evidence="6">
    <location>
        <begin position="20"/>
        <end position="512"/>
    </location>
</feature>
<gene>
    <name evidence="7" type="ORF">HYDPIDRAFT_141516</name>
</gene>
<keyword evidence="3 6" id="KW-0732">Signal</keyword>
<dbReference type="SUPFAM" id="SSF53474">
    <property type="entry name" value="alpha/beta-Hydrolases"/>
    <property type="match status" value="1"/>
</dbReference>
<accession>A0A0C9VYI1</accession>
<dbReference type="Proteomes" id="UP000053820">
    <property type="component" value="Unassembled WGS sequence"/>
</dbReference>
<dbReference type="GO" id="GO:0070008">
    <property type="term" value="F:serine-type exopeptidase activity"/>
    <property type="evidence" value="ECO:0007669"/>
    <property type="project" value="InterPro"/>
</dbReference>
<dbReference type="PANTHER" id="PTHR11010:SF23">
    <property type="entry name" value="SERINE PEPTIDASE"/>
    <property type="match status" value="1"/>
</dbReference>
<dbReference type="AlphaFoldDB" id="A0A0C9VYI1"/>
<dbReference type="InterPro" id="IPR029058">
    <property type="entry name" value="AB_hydrolase_fold"/>
</dbReference>
<evidence type="ECO:0000256" key="6">
    <source>
        <dbReference type="SAM" id="SignalP"/>
    </source>
</evidence>
<reference evidence="7 8" key="1">
    <citation type="submission" date="2014-04" db="EMBL/GenBank/DDBJ databases">
        <title>Evolutionary Origins and Diversification of the Mycorrhizal Mutualists.</title>
        <authorList>
            <consortium name="DOE Joint Genome Institute"/>
            <consortium name="Mycorrhizal Genomics Consortium"/>
            <person name="Kohler A."/>
            <person name="Kuo A."/>
            <person name="Nagy L.G."/>
            <person name="Floudas D."/>
            <person name="Copeland A."/>
            <person name="Barry K.W."/>
            <person name="Cichocki N."/>
            <person name="Veneault-Fourrey C."/>
            <person name="LaButti K."/>
            <person name="Lindquist E.A."/>
            <person name="Lipzen A."/>
            <person name="Lundell T."/>
            <person name="Morin E."/>
            <person name="Murat C."/>
            <person name="Riley R."/>
            <person name="Ohm R."/>
            <person name="Sun H."/>
            <person name="Tunlid A."/>
            <person name="Henrissat B."/>
            <person name="Grigoriev I.V."/>
            <person name="Hibbett D.S."/>
            <person name="Martin F."/>
        </authorList>
    </citation>
    <scope>NUCLEOTIDE SEQUENCE [LARGE SCALE GENOMIC DNA]</scope>
    <source>
        <strain evidence="7 8">MD-312</strain>
    </source>
</reference>
<dbReference type="GO" id="GO:0008239">
    <property type="term" value="F:dipeptidyl-peptidase activity"/>
    <property type="evidence" value="ECO:0007669"/>
    <property type="project" value="TreeGrafter"/>
</dbReference>
<evidence type="ECO:0000256" key="3">
    <source>
        <dbReference type="ARBA" id="ARBA00022729"/>
    </source>
</evidence>
<evidence type="ECO:0000256" key="2">
    <source>
        <dbReference type="ARBA" id="ARBA00022670"/>
    </source>
</evidence>
<dbReference type="GO" id="GO:0006508">
    <property type="term" value="P:proteolysis"/>
    <property type="evidence" value="ECO:0007669"/>
    <property type="project" value="UniProtKB-KW"/>
</dbReference>
<dbReference type="PANTHER" id="PTHR11010">
    <property type="entry name" value="PROTEASE S28 PRO-X CARBOXYPEPTIDASE-RELATED"/>
    <property type="match status" value="1"/>
</dbReference>
<feature type="signal peptide" evidence="6">
    <location>
        <begin position="1"/>
        <end position="19"/>
    </location>
</feature>
<keyword evidence="2" id="KW-0645">Protease</keyword>
<dbReference type="OrthoDB" id="1735038at2759"/>
<dbReference type="HOGENOM" id="CLU_023630_1_1_1"/>
<evidence type="ECO:0000256" key="1">
    <source>
        <dbReference type="ARBA" id="ARBA00011079"/>
    </source>
</evidence>
<dbReference type="InterPro" id="IPR008758">
    <property type="entry name" value="Peptidase_S28"/>
</dbReference>
<name>A0A0C9VYI1_9AGAM</name>
<evidence type="ECO:0000313" key="8">
    <source>
        <dbReference type="Proteomes" id="UP000053820"/>
    </source>
</evidence>
<comment type="similarity">
    <text evidence="1">Belongs to the peptidase S28 family.</text>
</comment>
<evidence type="ECO:0000256" key="4">
    <source>
        <dbReference type="ARBA" id="ARBA00022801"/>
    </source>
</evidence>
<proteinExistence type="inferred from homology"/>
<dbReference type="EMBL" id="KN839939">
    <property type="protein sequence ID" value="KIJ58453.1"/>
    <property type="molecule type" value="Genomic_DNA"/>
</dbReference>
<keyword evidence="8" id="KW-1185">Reference proteome</keyword>